<feature type="domain" description="C3H1-type" evidence="3">
    <location>
        <begin position="1"/>
        <end position="20"/>
    </location>
</feature>
<dbReference type="InterPro" id="IPR000571">
    <property type="entry name" value="Znf_CCCH"/>
</dbReference>
<protein>
    <submittedName>
        <fullName evidence="5">E3 ubiquitin-protein ligase UNKL</fullName>
    </submittedName>
</protein>
<dbReference type="AlphaFoldDB" id="A0A9W2WKH0"/>
<reference evidence="5" key="1">
    <citation type="submission" date="2025-08" db="UniProtKB">
        <authorList>
            <consortium name="RefSeq"/>
        </authorList>
    </citation>
    <scope>IDENTIFICATION</scope>
    <source>
        <tissue evidence="5">Muscle</tissue>
    </source>
</reference>
<sequence length="87" mass="9349">MRQTGHCPRGPFCAFAHVEKSLGMASDWGCRDLTSTSGPVAPSGQPGHAKRRDSPAEGSQKASEQDSKQVLPEARFDILFATRPLPV</sequence>
<gene>
    <name evidence="5" type="primary">LOC129391356</name>
</gene>
<keyword evidence="1" id="KW-0479">Metal-binding</keyword>
<dbReference type="GeneID" id="129391356"/>
<dbReference type="PROSITE" id="PS50103">
    <property type="entry name" value="ZF_C3H1"/>
    <property type="match status" value="1"/>
</dbReference>
<dbReference type="GO" id="GO:0008270">
    <property type="term" value="F:zinc ion binding"/>
    <property type="evidence" value="ECO:0007669"/>
    <property type="project" value="UniProtKB-KW"/>
</dbReference>
<feature type="zinc finger region" description="C3H1-type" evidence="1">
    <location>
        <begin position="1"/>
        <end position="20"/>
    </location>
</feature>
<organism evidence="4 5">
    <name type="scientific">Physeter macrocephalus</name>
    <name type="common">Sperm whale</name>
    <name type="synonym">Physeter catodon</name>
    <dbReference type="NCBI Taxonomy" id="9755"/>
    <lineage>
        <taxon>Eukaryota</taxon>
        <taxon>Metazoa</taxon>
        <taxon>Chordata</taxon>
        <taxon>Craniata</taxon>
        <taxon>Vertebrata</taxon>
        <taxon>Euteleostomi</taxon>
        <taxon>Mammalia</taxon>
        <taxon>Eutheria</taxon>
        <taxon>Laurasiatheria</taxon>
        <taxon>Artiodactyla</taxon>
        <taxon>Whippomorpha</taxon>
        <taxon>Cetacea</taxon>
        <taxon>Odontoceti</taxon>
        <taxon>Physeteridae</taxon>
        <taxon>Physeter</taxon>
    </lineage>
</organism>
<keyword evidence="1" id="KW-0862">Zinc</keyword>
<dbReference type="Proteomes" id="UP000248484">
    <property type="component" value="Unplaced"/>
</dbReference>
<name>A0A9W2WKH0_PHYMC</name>
<evidence type="ECO:0000313" key="4">
    <source>
        <dbReference type="Proteomes" id="UP000248484"/>
    </source>
</evidence>
<evidence type="ECO:0000259" key="3">
    <source>
        <dbReference type="PROSITE" id="PS50103"/>
    </source>
</evidence>
<proteinExistence type="predicted"/>
<keyword evidence="4" id="KW-1185">Reference proteome</keyword>
<keyword evidence="1" id="KW-0863">Zinc-finger</keyword>
<dbReference type="RefSeq" id="XP_054939538.1">
    <property type="nucleotide sequence ID" value="XM_055083563.1"/>
</dbReference>
<evidence type="ECO:0000256" key="1">
    <source>
        <dbReference type="PROSITE-ProRule" id="PRU00723"/>
    </source>
</evidence>
<evidence type="ECO:0000256" key="2">
    <source>
        <dbReference type="SAM" id="MobiDB-lite"/>
    </source>
</evidence>
<dbReference type="KEGG" id="pcad:129391356"/>
<evidence type="ECO:0000313" key="5">
    <source>
        <dbReference type="RefSeq" id="XP_054939538.1"/>
    </source>
</evidence>
<dbReference type="OrthoDB" id="20534at2759"/>
<dbReference type="Pfam" id="PF00642">
    <property type="entry name" value="zf-CCCH"/>
    <property type="match status" value="1"/>
</dbReference>
<accession>A0A9W2WKH0</accession>
<feature type="region of interest" description="Disordered" evidence="2">
    <location>
        <begin position="31"/>
        <end position="70"/>
    </location>
</feature>